<dbReference type="Gene3D" id="3.40.50.300">
    <property type="entry name" value="P-loop containing nucleotide triphosphate hydrolases"/>
    <property type="match status" value="1"/>
</dbReference>
<evidence type="ECO:0000256" key="5">
    <source>
        <dbReference type="ARBA" id="ARBA00022741"/>
    </source>
</evidence>
<dbReference type="SMART" id="SM00382">
    <property type="entry name" value="AAA"/>
    <property type="match status" value="1"/>
</dbReference>
<dbReference type="EMBL" id="QZAA01000036">
    <property type="protein sequence ID" value="RQD78141.1"/>
    <property type="molecule type" value="Genomic_DNA"/>
</dbReference>
<accession>A0A424YIC8</accession>
<dbReference type="Proteomes" id="UP000285138">
    <property type="component" value="Unassembled WGS sequence"/>
</dbReference>
<feature type="domain" description="ABC transporter" evidence="8">
    <location>
        <begin position="6"/>
        <end position="255"/>
    </location>
</feature>
<organism evidence="9 10">
    <name type="scientific">Candidatus Syntrophonatronum acetioxidans</name>
    <dbReference type="NCBI Taxonomy" id="1795816"/>
    <lineage>
        <taxon>Bacteria</taxon>
        <taxon>Bacillati</taxon>
        <taxon>Bacillota</taxon>
        <taxon>Clostridia</taxon>
        <taxon>Eubacteriales</taxon>
        <taxon>Syntrophomonadaceae</taxon>
        <taxon>Candidatus Syntrophonatronum</taxon>
    </lineage>
</organism>
<evidence type="ECO:0000313" key="9">
    <source>
        <dbReference type="EMBL" id="RQD78141.1"/>
    </source>
</evidence>
<dbReference type="AlphaFoldDB" id="A0A424YIC8"/>
<protein>
    <submittedName>
        <fullName evidence="9">ABC transporter ATP-binding protein</fullName>
    </submittedName>
</protein>
<dbReference type="Pfam" id="PF08352">
    <property type="entry name" value="oligo_HPY"/>
    <property type="match status" value="1"/>
</dbReference>
<evidence type="ECO:0000256" key="3">
    <source>
        <dbReference type="ARBA" id="ARBA00022448"/>
    </source>
</evidence>
<name>A0A424YIC8_9FIRM</name>
<comment type="caution">
    <text evidence="9">The sequence shown here is derived from an EMBL/GenBank/DDBJ whole genome shotgun (WGS) entry which is preliminary data.</text>
</comment>
<dbReference type="GO" id="GO:0005524">
    <property type="term" value="F:ATP binding"/>
    <property type="evidence" value="ECO:0007669"/>
    <property type="project" value="UniProtKB-KW"/>
</dbReference>
<dbReference type="PROSITE" id="PS50893">
    <property type="entry name" value="ABC_TRANSPORTER_2"/>
    <property type="match status" value="1"/>
</dbReference>
<dbReference type="CDD" id="cd03257">
    <property type="entry name" value="ABC_NikE_OppD_transporters"/>
    <property type="match status" value="1"/>
</dbReference>
<gene>
    <name evidence="9" type="ORF">D5R97_00920</name>
</gene>
<keyword evidence="7" id="KW-0472">Membrane</keyword>
<dbReference type="GO" id="GO:0016887">
    <property type="term" value="F:ATP hydrolysis activity"/>
    <property type="evidence" value="ECO:0007669"/>
    <property type="project" value="InterPro"/>
</dbReference>
<proteinExistence type="inferred from homology"/>
<dbReference type="GO" id="GO:0005886">
    <property type="term" value="C:plasma membrane"/>
    <property type="evidence" value="ECO:0007669"/>
    <property type="project" value="UniProtKB-SubCell"/>
</dbReference>
<dbReference type="GO" id="GO:0015833">
    <property type="term" value="P:peptide transport"/>
    <property type="evidence" value="ECO:0007669"/>
    <property type="project" value="InterPro"/>
</dbReference>
<keyword evidence="5" id="KW-0547">Nucleotide-binding</keyword>
<dbReference type="InterPro" id="IPR003593">
    <property type="entry name" value="AAA+_ATPase"/>
</dbReference>
<evidence type="ECO:0000256" key="7">
    <source>
        <dbReference type="ARBA" id="ARBA00023136"/>
    </source>
</evidence>
<dbReference type="PANTHER" id="PTHR43297:SF2">
    <property type="entry name" value="DIPEPTIDE TRANSPORT ATP-BINDING PROTEIN DPPD"/>
    <property type="match status" value="1"/>
</dbReference>
<dbReference type="InterPro" id="IPR027417">
    <property type="entry name" value="P-loop_NTPase"/>
</dbReference>
<dbReference type="InterPro" id="IPR013563">
    <property type="entry name" value="Oligopep_ABC_C"/>
</dbReference>
<evidence type="ECO:0000256" key="1">
    <source>
        <dbReference type="ARBA" id="ARBA00004202"/>
    </source>
</evidence>
<reference evidence="9 10" key="1">
    <citation type="submission" date="2018-08" db="EMBL/GenBank/DDBJ databases">
        <title>The metabolism and importance of syntrophic acetate oxidation coupled to methane or sulfide production in haloalkaline environments.</title>
        <authorList>
            <person name="Timmers P.H.A."/>
            <person name="Vavourakis C.D."/>
            <person name="Sorokin D.Y."/>
            <person name="Sinninghe Damste J.S."/>
            <person name="Muyzer G."/>
            <person name="Stams A.J.M."/>
            <person name="Plugge C.M."/>
        </authorList>
    </citation>
    <scope>NUCLEOTIDE SEQUENCE [LARGE SCALE GENOMIC DNA]</scope>
    <source>
        <strain evidence="9">MSAO_Bac1</strain>
    </source>
</reference>
<evidence type="ECO:0000256" key="6">
    <source>
        <dbReference type="ARBA" id="ARBA00022840"/>
    </source>
</evidence>
<comment type="subcellular location">
    <subcellularLocation>
        <location evidence="1">Cell membrane</location>
        <topology evidence="1">Peripheral membrane protein</topology>
    </subcellularLocation>
</comment>
<sequence>MKKPLLEAKNLTVSFKREEGFYKAVDKISFNIGSREVVGLVGESGSGKTAASLSLLKLLSFRGVVEGEVLFDGVNLFTLPERDLKKIRGREIGVIFQEPMTSLNPVLNIGVQIMEPMVEHENISWTRAREKALSLLNEVGIKDSARRMKEFPHQLSGGIRQRVMISMALACSPRLLIADEPTTALDVTIQSQIIELLKKIRKKTPMAVLLVSHDLGVVRELCERVMIMYGGRILETGNIEEIFKAPLHPYTRSLVQVSPFFEGKTRERASAIDSVPYQSHLSPGCKFQPRCSWGNEKCREVEPPLKDIKNKGWLDSGMAFNRQVRCWKYLDERGSYNGRSPAIGK</sequence>
<evidence type="ECO:0000259" key="8">
    <source>
        <dbReference type="PROSITE" id="PS50893"/>
    </source>
</evidence>
<keyword evidence="3" id="KW-0813">Transport</keyword>
<evidence type="ECO:0000256" key="4">
    <source>
        <dbReference type="ARBA" id="ARBA00022475"/>
    </source>
</evidence>
<dbReference type="InterPro" id="IPR050388">
    <property type="entry name" value="ABC_Ni/Peptide_Import"/>
</dbReference>
<comment type="similarity">
    <text evidence="2">Belongs to the ABC transporter superfamily.</text>
</comment>
<evidence type="ECO:0000313" key="10">
    <source>
        <dbReference type="Proteomes" id="UP000285138"/>
    </source>
</evidence>
<evidence type="ECO:0000256" key="2">
    <source>
        <dbReference type="ARBA" id="ARBA00005417"/>
    </source>
</evidence>
<dbReference type="NCBIfam" id="TIGR01727">
    <property type="entry name" value="oligo_HPY"/>
    <property type="match status" value="1"/>
</dbReference>
<dbReference type="InterPro" id="IPR003439">
    <property type="entry name" value="ABC_transporter-like_ATP-bd"/>
</dbReference>
<keyword evidence="6 9" id="KW-0067">ATP-binding</keyword>
<dbReference type="Pfam" id="PF00005">
    <property type="entry name" value="ABC_tran"/>
    <property type="match status" value="1"/>
</dbReference>
<keyword evidence="4" id="KW-1003">Cell membrane</keyword>
<dbReference type="SUPFAM" id="SSF52540">
    <property type="entry name" value="P-loop containing nucleoside triphosphate hydrolases"/>
    <property type="match status" value="1"/>
</dbReference>
<dbReference type="FunFam" id="3.40.50.300:FF:000016">
    <property type="entry name" value="Oligopeptide ABC transporter ATP-binding component"/>
    <property type="match status" value="1"/>
</dbReference>
<dbReference type="PANTHER" id="PTHR43297">
    <property type="entry name" value="OLIGOPEPTIDE TRANSPORT ATP-BINDING PROTEIN APPD"/>
    <property type="match status" value="1"/>
</dbReference>